<comment type="caution">
    <text evidence="8">The sequence shown here is derived from an EMBL/GenBank/DDBJ whole genome shotgun (WGS) entry which is preliminary data.</text>
</comment>
<feature type="transmembrane region" description="Helical" evidence="5">
    <location>
        <begin position="90"/>
        <end position="107"/>
    </location>
</feature>
<evidence type="ECO:0000256" key="4">
    <source>
        <dbReference type="ARBA" id="ARBA00023136"/>
    </source>
</evidence>
<feature type="transmembrane region" description="Helical" evidence="5">
    <location>
        <begin position="193"/>
        <end position="216"/>
    </location>
</feature>
<dbReference type="InterPro" id="IPR037185">
    <property type="entry name" value="EmrE-like"/>
</dbReference>
<dbReference type="PANTHER" id="PTHR11132">
    <property type="entry name" value="SOLUTE CARRIER FAMILY 35"/>
    <property type="match status" value="1"/>
</dbReference>
<name>A0A8J6C8K0_DIALT</name>
<dbReference type="GO" id="GO:0016020">
    <property type="term" value="C:membrane"/>
    <property type="evidence" value="ECO:0007669"/>
    <property type="project" value="UniProtKB-SubCell"/>
</dbReference>
<organism evidence="8 9">
    <name type="scientific">Diacronema lutheri</name>
    <name type="common">Unicellular marine alga</name>
    <name type="synonym">Monochrysis lutheri</name>
    <dbReference type="NCBI Taxonomy" id="2081491"/>
    <lineage>
        <taxon>Eukaryota</taxon>
        <taxon>Haptista</taxon>
        <taxon>Haptophyta</taxon>
        <taxon>Pavlovophyceae</taxon>
        <taxon>Pavlovales</taxon>
        <taxon>Pavlovaceae</taxon>
        <taxon>Diacronema</taxon>
    </lineage>
</organism>
<dbReference type="EMBL" id="JAGTXO010000015">
    <property type="protein sequence ID" value="KAG8463704.1"/>
    <property type="molecule type" value="Genomic_DNA"/>
</dbReference>
<dbReference type="InterPro" id="IPR050186">
    <property type="entry name" value="TPT_transporter"/>
</dbReference>
<feature type="chain" id="PRO_5035278993" description="Sugar phosphate transporter domain-containing protein" evidence="6">
    <location>
        <begin position="21"/>
        <end position="393"/>
    </location>
</feature>
<protein>
    <recommendedName>
        <fullName evidence="7">Sugar phosphate transporter domain-containing protein</fullName>
    </recommendedName>
</protein>
<proteinExistence type="predicted"/>
<feature type="signal peptide" evidence="6">
    <location>
        <begin position="1"/>
        <end position="20"/>
    </location>
</feature>
<accession>A0A8J6C8K0</accession>
<comment type="subcellular location">
    <subcellularLocation>
        <location evidence="1">Membrane</location>
        <topology evidence="1">Multi-pass membrane protein</topology>
    </subcellularLocation>
</comment>
<evidence type="ECO:0000313" key="9">
    <source>
        <dbReference type="Proteomes" id="UP000751190"/>
    </source>
</evidence>
<feature type="transmembrane region" description="Helical" evidence="5">
    <location>
        <begin position="119"/>
        <end position="138"/>
    </location>
</feature>
<dbReference type="OMA" id="INRQFST"/>
<reference evidence="8" key="1">
    <citation type="submission" date="2021-05" db="EMBL/GenBank/DDBJ databases">
        <title>The genome of the haptophyte Pavlova lutheri (Diacronema luteri, Pavlovales) - a model for lipid biosynthesis in eukaryotic algae.</title>
        <authorList>
            <person name="Hulatt C.J."/>
            <person name="Posewitz M.C."/>
        </authorList>
    </citation>
    <scope>NUCLEOTIDE SEQUENCE</scope>
    <source>
        <strain evidence="8">NIVA-4/92</strain>
    </source>
</reference>
<evidence type="ECO:0000259" key="7">
    <source>
        <dbReference type="Pfam" id="PF03151"/>
    </source>
</evidence>
<feature type="domain" description="Sugar phosphate transporter" evidence="7">
    <location>
        <begin position="89"/>
        <end position="380"/>
    </location>
</feature>
<keyword evidence="6" id="KW-0732">Signal</keyword>
<evidence type="ECO:0000256" key="5">
    <source>
        <dbReference type="SAM" id="Phobius"/>
    </source>
</evidence>
<evidence type="ECO:0000256" key="3">
    <source>
        <dbReference type="ARBA" id="ARBA00022989"/>
    </source>
</evidence>
<dbReference type="AlphaFoldDB" id="A0A8J6C8K0"/>
<feature type="transmembrane region" description="Helical" evidence="5">
    <location>
        <begin position="365"/>
        <end position="382"/>
    </location>
</feature>
<keyword evidence="9" id="KW-1185">Reference proteome</keyword>
<gene>
    <name evidence="8" type="ORF">KFE25_003977</name>
</gene>
<feature type="transmembrane region" description="Helical" evidence="5">
    <location>
        <begin position="158"/>
        <end position="181"/>
    </location>
</feature>
<feature type="transmembrane region" description="Helical" evidence="5">
    <location>
        <begin position="266"/>
        <end position="287"/>
    </location>
</feature>
<dbReference type="SUPFAM" id="SSF103481">
    <property type="entry name" value="Multidrug resistance efflux transporter EmrE"/>
    <property type="match status" value="1"/>
</dbReference>
<dbReference type="Proteomes" id="UP000751190">
    <property type="component" value="Unassembled WGS sequence"/>
</dbReference>
<evidence type="ECO:0000313" key="8">
    <source>
        <dbReference type="EMBL" id="KAG8463704.1"/>
    </source>
</evidence>
<keyword evidence="3 5" id="KW-1133">Transmembrane helix</keyword>
<keyword evidence="2 5" id="KW-0812">Transmembrane</keyword>
<evidence type="ECO:0000256" key="2">
    <source>
        <dbReference type="ARBA" id="ARBA00022692"/>
    </source>
</evidence>
<sequence>MRTSYALLAGLAVALEGASAFRSSAVRARLVRSTAPSVVRVWALSAPRALPRMADASAGAELCDSEDPEEVCMLPMGVTVPMSWMNTAKVGLSFATWFFLNVMYNLTNKKCQNVFPMPWTMTVVSLFVGIPYVLFMWATGLRKAPKVSFEGYKKLFPIGVFHAAGHASAVIALGAGAVSFAQIVKAGEPVFTCLLSFLVLGQTFSPMVYATLLPIIGGVGLASLKELSFTWTALAGAMMSNIAFASRAVYSKSQMDKPVGENLGAANLYGILTIIAFVLSMPFFLYYELPQLPAAWAAAVAKKGSFWMWRQLFLDGLYYYAYNEVAFFTLSQVNPITHAIGNTIKRVAIIATTVIVFGNPVSKQSMIGSTIAILGALLYSLAKANDKPKPKAA</sequence>
<keyword evidence="4 5" id="KW-0472">Membrane</keyword>
<dbReference type="InterPro" id="IPR004853">
    <property type="entry name" value="Sugar_P_trans_dom"/>
</dbReference>
<dbReference type="Pfam" id="PF03151">
    <property type="entry name" value="TPT"/>
    <property type="match status" value="1"/>
</dbReference>
<feature type="transmembrane region" description="Helical" evidence="5">
    <location>
        <begin position="228"/>
        <end position="245"/>
    </location>
</feature>
<evidence type="ECO:0000256" key="6">
    <source>
        <dbReference type="SAM" id="SignalP"/>
    </source>
</evidence>
<dbReference type="OrthoDB" id="6418713at2759"/>
<evidence type="ECO:0000256" key="1">
    <source>
        <dbReference type="ARBA" id="ARBA00004141"/>
    </source>
</evidence>